<evidence type="ECO:0000313" key="2">
    <source>
        <dbReference type="Proteomes" id="UP001485043"/>
    </source>
</evidence>
<gene>
    <name evidence="1" type="ORF">WJX84_003757</name>
</gene>
<protein>
    <submittedName>
        <fullName evidence="1">Uncharacterized protein</fullName>
    </submittedName>
</protein>
<name>A0AAW1T2Q5_9CHLO</name>
<sequence length="185" mass="20294">MGHDVADSTAGSSSWPLQPSIHVVLEWIKKDLAELEAFLVSHSNLPPDVPPDMDDVRETACQGLTEPFAIARESFEEHQDLQRLYSWSAALPRGMRLLLIAHAPITGVEPAFQLDPNMQLYLEHSASLPLPIAIQAMENMYCKARAHLLAAATPSSSVQRVSVSTTSHPCYQCPPHQAEATLCCL</sequence>
<dbReference type="EMBL" id="JALJOV010000475">
    <property type="protein sequence ID" value="KAK9863408.1"/>
    <property type="molecule type" value="Genomic_DNA"/>
</dbReference>
<proteinExistence type="predicted"/>
<keyword evidence="2" id="KW-1185">Reference proteome</keyword>
<dbReference type="AlphaFoldDB" id="A0AAW1T2Q5"/>
<comment type="caution">
    <text evidence="1">The sequence shown here is derived from an EMBL/GenBank/DDBJ whole genome shotgun (WGS) entry which is preliminary data.</text>
</comment>
<reference evidence="1 2" key="1">
    <citation type="journal article" date="2024" name="Nat. Commun.">
        <title>Phylogenomics reveals the evolutionary origins of lichenization in chlorophyte algae.</title>
        <authorList>
            <person name="Puginier C."/>
            <person name="Libourel C."/>
            <person name="Otte J."/>
            <person name="Skaloud P."/>
            <person name="Haon M."/>
            <person name="Grisel S."/>
            <person name="Petersen M."/>
            <person name="Berrin J.G."/>
            <person name="Delaux P.M."/>
            <person name="Dal Grande F."/>
            <person name="Keller J."/>
        </authorList>
    </citation>
    <scope>NUCLEOTIDE SEQUENCE [LARGE SCALE GENOMIC DNA]</scope>
    <source>
        <strain evidence="1 2">SAG 2523</strain>
    </source>
</reference>
<accession>A0AAW1T2Q5</accession>
<dbReference type="Proteomes" id="UP001485043">
    <property type="component" value="Unassembled WGS sequence"/>
</dbReference>
<evidence type="ECO:0000313" key="1">
    <source>
        <dbReference type="EMBL" id="KAK9863408.1"/>
    </source>
</evidence>
<organism evidence="1 2">
    <name type="scientific">Apatococcus fuscideae</name>
    <dbReference type="NCBI Taxonomy" id="2026836"/>
    <lineage>
        <taxon>Eukaryota</taxon>
        <taxon>Viridiplantae</taxon>
        <taxon>Chlorophyta</taxon>
        <taxon>core chlorophytes</taxon>
        <taxon>Trebouxiophyceae</taxon>
        <taxon>Chlorellales</taxon>
        <taxon>Chlorellaceae</taxon>
        <taxon>Apatococcus</taxon>
    </lineage>
</organism>